<keyword evidence="2" id="KW-1133">Transmembrane helix</keyword>
<evidence type="ECO:0000313" key="4">
    <source>
        <dbReference type="EMBL" id="KPJ66813.1"/>
    </source>
</evidence>
<keyword evidence="1" id="KW-0175">Coiled coil</keyword>
<accession>A0A0S7XWD4</accession>
<dbReference type="PANTHER" id="PTHR21666">
    <property type="entry name" value="PEPTIDASE-RELATED"/>
    <property type="match status" value="1"/>
</dbReference>
<keyword evidence="2" id="KW-0472">Membrane</keyword>
<reference evidence="4 5" key="1">
    <citation type="journal article" date="2015" name="Microbiome">
        <title>Genomic resolution of linkages in carbon, nitrogen, and sulfur cycling among widespread estuary sediment bacteria.</title>
        <authorList>
            <person name="Baker B.J."/>
            <person name="Lazar C.S."/>
            <person name="Teske A.P."/>
            <person name="Dick G.J."/>
        </authorList>
    </citation>
    <scope>NUCLEOTIDE SEQUENCE [LARGE SCALE GENOMIC DNA]</scope>
    <source>
        <strain evidence="4">DG_54_3</strain>
    </source>
</reference>
<organism evidence="4 5">
    <name type="scientific">candidate division WOR-1 bacterium DG_54_3</name>
    <dbReference type="NCBI Taxonomy" id="1703775"/>
    <lineage>
        <taxon>Bacteria</taxon>
        <taxon>Bacillati</taxon>
        <taxon>Saganbacteria</taxon>
    </lineage>
</organism>
<dbReference type="Gene3D" id="2.70.70.10">
    <property type="entry name" value="Glucose Permease (Domain IIA)"/>
    <property type="match status" value="1"/>
</dbReference>
<protein>
    <recommendedName>
        <fullName evidence="3">M23ase beta-sheet core domain-containing protein</fullName>
    </recommendedName>
</protein>
<dbReference type="PANTHER" id="PTHR21666:SF270">
    <property type="entry name" value="MUREIN HYDROLASE ACTIVATOR ENVC"/>
    <property type="match status" value="1"/>
</dbReference>
<gene>
    <name evidence="4" type="ORF">AMJ44_07760</name>
</gene>
<evidence type="ECO:0000313" key="5">
    <source>
        <dbReference type="Proteomes" id="UP000051861"/>
    </source>
</evidence>
<dbReference type="InterPro" id="IPR016047">
    <property type="entry name" value="M23ase_b-sheet_dom"/>
</dbReference>
<evidence type="ECO:0000256" key="1">
    <source>
        <dbReference type="SAM" id="Coils"/>
    </source>
</evidence>
<dbReference type="Pfam" id="PF01551">
    <property type="entry name" value="Peptidase_M23"/>
    <property type="match status" value="1"/>
</dbReference>
<comment type="caution">
    <text evidence="4">The sequence shown here is derived from an EMBL/GenBank/DDBJ whole genome shotgun (WGS) entry which is preliminary data.</text>
</comment>
<proteinExistence type="predicted"/>
<keyword evidence="2" id="KW-0812">Transmembrane</keyword>
<dbReference type="Proteomes" id="UP000051861">
    <property type="component" value="Unassembled WGS sequence"/>
</dbReference>
<dbReference type="GO" id="GO:0004222">
    <property type="term" value="F:metalloendopeptidase activity"/>
    <property type="evidence" value="ECO:0007669"/>
    <property type="project" value="TreeGrafter"/>
</dbReference>
<dbReference type="SUPFAM" id="SSF51261">
    <property type="entry name" value="Duplicated hybrid motif"/>
    <property type="match status" value="1"/>
</dbReference>
<dbReference type="EMBL" id="LIZX01000071">
    <property type="protein sequence ID" value="KPJ66813.1"/>
    <property type="molecule type" value="Genomic_DNA"/>
</dbReference>
<name>A0A0S7XWD4_UNCSA</name>
<evidence type="ECO:0000259" key="3">
    <source>
        <dbReference type="Pfam" id="PF01551"/>
    </source>
</evidence>
<dbReference type="InterPro" id="IPR011055">
    <property type="entry name" value="Dup_hybrid_motif"/>
</dbReference>
<dbReference type="InterPro" id="IPR050570">
    <property type="entry name" value="Cell_wall_metabolism_enzyme"/>
</dbReference>
<feature type="coiled-coil region" evidence="1">
    <location>
        <begin position="62"/>
        <end position="89"/>
    </location>
</feature>
<feature type="transmembrane region" description="Helical" evidence="2">
    <location>
        <begin position="25"/>
        <end position="48"/>
    </location>
</feature>
<dbReference type="AlphaFoldDB" id="A0A0S7XWD4"/>
<feature type="domain" description="M23ase beta-sheet core" evidence="3">
    <location>
        <begin position="188"/>
        <end position="282"/>
    </location>
</feature>
<dbReference type="CDD" id="cd12797">
    <property type="entry name" value="M23_peptidase"/>
    <property type="match status" value="1"/>
</dbReference>
<evidence type="ECO:0000256" key="2">
    <source>
        <dbReference type="SAM" id="Phobius"/>
    </source>
</evidence>
<sequence>MRKKYLNFLIIPEDSSRNIKFRLSFWKAWMILGLLVFWVLVLIILTLLHGKAVSDLIFSKSLRQENERLKKYNAKVVELEKELQEYRRFTQRVAELAGIEHPFPADLQKTETNLASFQKEANPLSEGETDLYSSTPEIASKLSERVQPEGEEDATIEPESLRHIPKGQPIEGWITRGFSLNEYIFGGQHTGVDFAAKEGTEVKVTADGMVSFVGWDDVYGNLVVVDHQNGYVTYYGHNFKILINSDDFVKRGEVIALSGNSGRSSAPHLHYEIRKDDIPIDPKDFLNPK</sequence>